<evidence type="ECO:0008006" key="4">
    <source>
        <dbReference type="Google" id="ProtNLM"/>
    </source>
</evidence>
<dbReference type="PANTHER" id="PTHR33607">
    <property type="entry name" value="ENDONUCLEASE-1"/>
    <property type="match status" value="1"/>
</dbReference>
<proteinExistence type="predicted"/>
<feature type="non-terminal residue" evidence="3">
    <location>
        <position position="1"/>
    </location>
</feature>
<reference evidence="3" key="1">
    <citation type="journal article" date="2014" name="Front. Microbiol.">
        <title>High frequency of phylogenetically diverse reductive dehalogenase-homologous genes in deep subseafloor sedimentary metagenomes.</title>
        <authorList>
            <person name="Kawai M."/>
            <person name="Futagami T."/>
            <person name="Toyoda A."/>
            <person name="Takaki Y."/>
            <person name="Nishi S."/>
            <person name="Hori S."/>
            <person name="Arai W."/>
            <person name="Tsubouchi T."/>
            <person name="Morono Y."/>
            <person name="Uchiyama I."/>
            <person name="Ito T."/>
            <person name="Fujiyama A."/>
            <person name="Inagaki F."/>
            <person name="Takami H."/>
        </authorList>
    </citation>
    <scope>NUCLEOTIDE SEQUENCE</scope>
    <source>
        <strain evidence="3">Expedition CK06-06</strain>
    </source>
</reference>
<dbReference type="Pfam" id="PF04231">
    <property type="entry name" value="Endonuclease_1"/>
    <property type="match status" value="1"/>
</dbReference>
<protein>
    <recommendedName>
        <fullName evidence="4">Endonuclease I</fullName>
    </recommendedName>
</protein>
<dbReference type="PANTHER" id="PTHR33607:SF2">
    <property type="entry name" value="ENDONUCLEASE-1"/>
    <property type="match status" value="1"/>
</dbReference>
<evidence type="ECO:0000313" key="3">
    <source>
        <dbReference type="EMBL" id="GAI30817.1"/>
    </source>
</evidence>
<dbReference type="GO" id="GO:0016787">
    <property type="term" value="F:hydrolase activity"/>
    <property type="evidence" value="ECO:0007669"/>
    <property type="project" value="UniProtKB-KW"/>
</dbReference>
<evidence type="ECO:0000256" key="2">
    <source>
        <dbReference type="ARBA" id="ARBA00022801"/>
    </source>
</evidence>
<sequence>KWKRAHRVEWEHIVPAHAFGQSFPEWRNGHPECVNRKGKPFKDRNCTRKMVVKFRYMESDMYNLVPAVGEINGLRSNYSFGMIPGEKREFGNCDMEIENRKAEPPPEKRGNIARTYFYMDWAYPGHGIISKKNRKLFDAWECKRCKRIEKIQGNENPFVKEPCQAAGFCRWNKIPNMIDCCIAK</sequence>
<accession>X1MGN8</accession>
<evidence type="ECO:0000256" key="1">
    <source>
        <dbReference type="ARBA" id="ARBA00022722"/>
    </source>
</evidence>
<dbReference type="InterPro" id="IPR007346">
    <property type="entry name" value="Endonuclease-I"/>
</dbReference>
<dbReference type="SUPFAM" id="SSF54060">
    <property type="entry name" value="His-Me finger endonucleases"/>
    <property type="match status" value="1"/>
</dbReference>
<gene>
    <name evidence="3" type="ORF">S06H3_30712</name>
</gene>
<keyword evidence="1" id="KW-0540">Nuclease</keyword>
<dbReference type="AlphaFoldDB" id="X1MGN8"/>
<keyword evidence="2" id="KW-0378">Hydrolase</keyword>
<dbReference type="InterPro" id="IPR044925">
    <property type="entry name" value="His-Me_finger_sf"/>
</dbReference>
<dbReference type="GO" id="GO:0004518">
    <property type="term" value="F:nuclease activity"/>
    <property type="evidence" value="ECO:0007669"/>
    <property type="project" value="UniProtKB-KW"/>
</dbReference>
<name>X1MGN8_9ZZZZ</name>
<organism evidence="3">
    <name type="scientific">marine sediment metagenome</name>
    <dbReference type="NCBI Taxonomy" id="412755"/>
    <lineage>
        <taxon>unclassified sequences</taxon>
        <taxon>metagenomes</taxon>
        <taxon>ecological metagenomes</taxon>
    </lineage>
</organism>
<comment type="caution">
    <text evidence="3">The sequence shown here is derived from an EMBL/GenBank/DDBJ whole genome shotgun (WGS) entry which is preliminary data.</text>
</comment>
<dbReference type="EMBL" id="BARV01018114">
    <property type="protein sequence ID" value="GAI30817.1"/>
    <property type="molecule type" value="Genomic_DNA"/>
</dbReference>